<dbReference type="PANTHER" id="PTHR43784">
    <property type="entry name" value="GDSL-LIKE LIPASE/ACYLHYDROLASE, PUTATIVE (AFU_ORTHOLOGUE AFUA_2G00820)-RELATED"/>
    <property type="match status" value="1"/>
</dbReference>
<dbReference type="InterPro" id="IPR013830">
    <property type="entry name" value="SGNH_hydro"/>
</dbReference>
<evidence type="ECO:0000256" key="1">
    <source>
        <dbReference type="SAM" id="SignalP"/>
    </source>
</evidence>
<dbReference type="CDD" id="cd01830">
    <property type="entry name" value="XynE_like"/>
    <property type="match status" value="1"/>
</dbReference>
<dbReference type="PANTHER" id="PTHR43784:SF2">
    <property type="entry name" value="GDSL-LIKE LIPASE_ACYLHYDROLASE, PUTATIVE (AFU_ORTHOLOGUE AFUA_2G00820)-RELATED"/>
    <property type="match status" value="1"/>
</dbReference>
<organism evidence="3 4">
    <name type="scientific">Lapillicoccus jejuensis</name>
    <dbReference type="NCBI Taxonomy" id="402171"/>
    <lineage>
        <taxon>Bacteria</taxon>
        <taxon>Bacillati</taxon>
        <taxon>Actinomycetota</taxon>
        <taxon>Actinomycetes</taxon>
        <taxon>Micrococcales</taxon>
        <taxon>Intrasporangiaceae</taxon>
        <taxon>Lapillicoccus</taxon>
    </lineage>
</organism>
<dbReference type="OrthoDB" id="1828825at2"/>
<feature type="domain" description="SGNH hydrolase-type esterase" evidence="2">
    <location>
        <begin position="208"/>
        <end position="397"/>
    </location>
</feature>
<dbReference type="EMBL" id="VFMN01000001">
    <property type="protein sequence ID" value="TQJ08225.1"/>
    <property type="molecule type" value="Genomic_DNA"/>
</dbReference>
<accession>A0A542DYQ3</accession>
<dbReference type="InterPro" id="IPR036514">
    <property type="entry name" value="SGNH_hydro_sf"/>
</dbReference>
<protein>
    <submittedName>
        <fullName evidence="3">Lysophospholipase L1-like esterase</fullName>
    </submittedName>
</protein>
<proteinExistence type="predicted"/>
<evidence type="ECO:0000313" key="4">
    <source>
        <dbReference type="Proteomes" id="UP000317893"/>
    </source>
</evidence>
<dbReference type="SUPFAM" id="SSF52266">
    <property type="entry name" value="SGNH hydrolase"/>
    <property type="match status" value="1"/>
</dbReference>
<keyword evidence="4" id="KW-1185">Reference proteome</keyword>
<evidence type="ECO:0000313" key="3">
    <source>
        <dbReference type="EMBL" id="TQJ08225.1"/>
    </source>
</evidence>
<dbReference type="AlphaFoldDB" id="A0A542DYQ3"/>
<gene>
    <name evidence="3" type="ORF">FB458_1309</name>
</gene>
<dbReference type="InterPro" id="IPR053140">
    <property type="entry name" value="GDSL_Rv0518-like"/>
</dbReference>
<dbReference type="Proteomes" id="UP000317893">
    <property type="component" value="Unassembled WGS sequence"/>
</dbReference>
<name>A0A542DYQ3_9MICO</name>
<dbReference type="Pfam" id="PF13472">
    <property type="entry name" value="Lipase_GDSL_2"/>
    <property type="match status" value="1"/>
</dbReference>
<reference evidence="3 4" key="1">
    <citation type="submission" date="2019-06" db="EMBL/GenBank/DDBJ databases">
        <title>Sequencing the genomes of 1000 actinobacteria strains.</title>
        <authorList>
            <person name="Klenk H.-P."/>
        </authorList>
    </citation>
    <scope>NUCLEOTIDE SEQUENCE [LARGE SCALE GENOMIC DNA]</scope>
    <source>
        <strain evidence="3 4">DSM 18607</strain>
    </source>
</reference>
<dbReference type="Gene3D" id="3.40.50.1110">
    <property type="entry name" value="SGNH hydrolase"/>
    <property type="match status" value="1"/>
</dbReference>
<sequence length="407" mass="42757">MSRSLTARLAALGVATALAGTAAGALPSASAATDPGARWVATWAAAPATAVDNHCSDCTIRNVVHLAEGGDTVRATFSNVFGTAPLLIGSATVAVAATSTTAQVAPDTLHTLRFGGASYVSVPVGGQVTSDPVRMTVPGEHDLLVTTFTPGYRTPMTYHPFAGQQSFFARGADVSHATSASAFPETTSSWHLLTGVDVRRQSQGAVVAFGDSITDGVGSQANLDHRWPDFLDARLDAEPGDLTVVDEGISGNRVLRDGDPVPDFGPKATARFQRDVLQRAGVRSVVILEGINDIQQTPHVTDPTKIEAGLQQLIDRAHGKGLKVVMGTLTPFQGWSAWTPTLERTRAAVNEWIRTNPTLDGVADFDAATRDPASPLRLLPQYDSGDHLHPGDVGYAAMADVVPLWAL</sequence>
<feature type="signal peptide" evidence="1">
    <location>
        <begin position="1"/>
        <end position="19"/>
    </location>
</feature>
<feature type="chain" id="PRO_5038502963" evidence="1">
    <location>
        <begin position="20"/>
        <end position="407"/>
    </location>
</feature>
<keyword evidence="1" id="KW-0732">Signal</keyword>
<comment type="caution">
    <text evidence="3">The sequence shown here is derived from an EMBL/GenBank/DDBJ whole genome shotgun (WGS) entry which is preliminary data.</text>
</comment>
<evidence type="ECO:0000259" key="2">
    <source>
        <dbReference type="Pfam" id="PF13472"/>
    </source>
</evidence>
<dbReference type="RefSeq" id="WP_141847764.1">
    <property type="nucleotide sequence ID" value="NZ_BAAAPR010000002.1"/>
</dbReference>